<evidence type="ECO:0000256" key="1">
    <source>
        <dbReference type="ARBA" id="ARBA00004304"/>
    </source>
</evidence>
<evidence type="ECO:0000256" key="11">
    <source>
        <dbReference type="ARBA" id="ARBA00023310"/>
    </source>
</evidence>
<comment type="similarity">
    <text evidence="2 12">Belongs to the ATPase protein 8 family.</text>
</comment>
<keyword evidence="6 12" id="KW-0375">Hydrogen ion transport</keyword>
<evidence type="ECO:0000313" key="14">
    <source>
        <dbReference type="EMBL" id="QOJ44966.1"/>
    </source>
</evidence>
<evidence type="ECO:0000256" key="7">
    <source>
        <dbReference type="ARBA" id="ARBA00022989"/>
    </source>
</evidence>
<dbReference type="GO" id="GO:0015078">
    <property type="term" value="F:proton transmembrane transporter activity"/>
    <property type="evidence" value="ECO:0007669"/>
    <property type="project" value="InterPro"/>
</dbReference>
<keyword evidence="7 13" id="KW-1133">Transmembrane helix</keyword>
<gene>
    <name evidence="14" type="primary">ATP8</name>
</gene>
<evidence type="ECO:0000256" key="2">
    <source>
        <dbReference type="ARBA" id="ARBA00008892"/>
    </source>
</evidence>
<name>A0A7L9CUV3_9NEOB</name>
<dbReference type="Pfam" id="PF00895">
    <property type="entry name" value="ATP-synt_8"/>
    <property type="match status" value="1"/>
</dbReference>
<keyword evidence="10 13" id="KW-0472">Membrane</keyword>
<dbReference type="PANTHER" id="PTHR39937">
    <property type="entry name" value="ATP SYNTHASE PROTEIN 8"/>
    <property type="match status" value="1"/>
</dbReference>
<feature type="transmembrane region" description="Helical" evidence="13">
    <location>
        <begin position="6"/>
        <end position="24"/>
    </location>
</feature>
<dbReference type="InterPro" id="IPR050635">
    <property type="entry name" value="ATPase_protein_8"/>
</dbReference>
<keyword evidence="5 12" id="KW-0812">Transmembrane</keyword>
<evidence type="ECO:0000256" key="13">
    <source>
        <dbReference type="SAM" id="Phobius"/>
    </source>
</evidence>
<organism evidence="14">
    <name type="scientific">Allobates gasconi</name>
    <dbReference type="NCBI Taxonomy" id="384861"/>
    <lineage>
        <taxon>Eukaryota</taxon>
        <taxon>Metazoa</taxon>
        <taxon>Chordata</taxon>
        <taxon>Craniata</taxon>
        <taxon>Vertebrata</taxon>
        <taxon>Euteleostomi</taxon>
        <taxon>Amphibia</taxon>
        <taxon>Batrachia</taxon>
        <taxon>Anura</taxon>
        <taxon>Neobatrachia</taxon>
        <taxon>Hyloidea</taxon>
        <taxon>Aromobatidae</taxon>
        <taxon>Allobatinae</taxon>
        <taxon>Allobates</taxon>
    </lineage>
</organism>
<evidence type="ECO:0000256" key="9">
    <source>
        <dbReference type="ARBA" id="ARBA00023128"/>
    </source>
</evidence>
<keyword evidence="8 12" id="KW-0406">Ion transport</keyword>
<dbReference type="GO" id="GO:0045259">
    <property type="term" value="C:proton-transporting ATP synthase complex"/>
    <property type="evidence" value="ECO:0007669"/>
    <property type="project" value="UniProtKB-KW"/>
</dbReference>
<geneLocation type="mitochondrion" evidence="14"/>
<evidence type="ECO:0000256" key="12">
    <source>
        <dbReference type="RuleBase" id="RU003661"/>
    </source>
</evidence>
<evidence type="ECO:0000256" key="10">
    <source>
        <dbReference type="ARBA" id="ARBA00023136"/>
    </source>
</evidence>
<keyword evidence="4 12" id="KW-0138">CF(0)</keyword>
<dbReference type="AlphaFoldDB" id="A0A7L9CUV3"/>
<evidence type="ECO:0000256" key="3">
    <source>
        <dbReference type="ARBA" id="ARBA00022448"/>
    </source>
</evidence>
<sequence length="54" mass="6373">MAQLTPGPWFFILFSSWMILLFFATAKVTKFAFLNTPTYLTAKNTNLPWSWPWQ</sequence>
<reference evidence="14" key="1">
    <citation type="journal article" date="2020" name="J. Biogeogr.">
        <title>Historical biogeography identifies a possible role of Miocene wetlands in the diversification of the Amazonian rocket frogs (Aromobatidae: Allobates).</title>
        <authorList>
            <person name="Rejaud A."/>
            <person name="Rodrigues M.T."/>
            <person name="Crawford A.J."/>
            <person name="Castroviejo-Fisher S."/>
            <person name="Jaramillo A.F."/>
            <person name="Chaparro J.C."/>
            <person name="Glaw F."/>
            <person name="Gagliardi-Urrutia G."/>
            <person name="Moravec J."/>
            <person name="De la Riva I.J."/>
            <person name="Perez P."/>
            <person name="Lima A.P."/>
            <person name="Werneck F.P."/>
            <person name="Hrbek T."/>
            <person name="Ron S.R."/>
            <person name="Ernst R."/>
            <person name="Kok P.J.R."/>
            <person name="Driskell A."/>
            <person name="Chave J."/>
            <person name="Fouquet A."/>
        </authorList>
    </citation>
    <scope>NUCLEOTIDE SEQUENCE</scope>
</reference>
<dbReference type="PANTHER" id="PTHR39937:SF1">
    <property type="entry name" value="ATP SYNTHASE PROTEIN 8"/>
    <property type="match status" value="1"/>
</dbReference>
<keyword evidence="3 12" id="KW-0813">Transport</keyword>
<dbReference type="EMBL" id="MT627191">
    <property type="protein sequence ID" value="QOJ44966.1"/>
    <property type="molecule type" value="Genomic_DNA"/>
</dbReference>
<evidence type="ECO:0000256" key="5">
    <source>
        <dbReference type="ARBA" id="ARBA00022692"/>
    </source>
</evidence>
<dbReference type="GO" id="GO:0031966">
    <property type="term" value="C:mitochondrial membrane"/>
    <property type="evidence" value="ECO:0007669"/>
    <property type="project" value="UniProtKB-SubCell"/>
</dbReference>
<comment type="subcellular location">
    <subcellularLocation>
        <location evidence="1 12">Mitochondrion membrane</location>
        <topology evidence="1 12">Single-pass membrane protein</topology>
    </subcellularLocation>
</comment>
<evidence type="ECO:0000256" key="4">
    <source>
        <dbReference type="ARBA" id="ARBA00022547"/>
    </source>
</evidence>
<keyword evidence="11" id="KW-0066">ATP synthesis</keyword>
<keyword evidence="9 12" id="KW-0496">Mitochondrion</keyword>
<dbReference type="InterPro" id="IPR001421">
    <property type="entry name" value="ATP8_metazoa"/>
</dbReference>
<evidence type="ECO:0000256" key="8">
    <source>
        <dbReference type="ARBA" id="ARBA00023065"/>
    </source>
</evidence>
<protein>
    <recommendedName>
        <fullName evidence="12">ATP synthase complex subunit 8</fullName>
    </recommendedName>
</protein>
<dbReference type="GO" id="GO:0015986">
    <property type="term" value="P:proton motive force-driven ATP synthesis"/>
    <property type="evidence" value="ECO:0007669"/>
    <property type="project" value="InterPro"/>
</dbReference>
<proteinExistence type="inferred from homology"/>
<evidence type="ECO:0000256" key="6">
    <source>
        <dbReference type="ARBA" id="ARBA00022781"/>
    </source>
</evidence>
<accession>A0A7L9CUV3</accession>